<evidence type="ECO:0000313" key="4">
    <source>
        <dbReference type="EMBL" id="CAF1172686.1"/>
    </source>
</evidence>
<dbReference type="Proteomes" id="UP000663877">
    <property type="component" value="Unassembled WGS sequence"/>
</dbReference>
<dbReference type="EMBL" id="CAJNOE010000148">
    <property type="protein sequence ID" value="CAF0979396.1"/>
    <property type="molecule type" value="Genomic_DNA"/>
</dbReference>
<keyword evidence="10" id="KW-1185">Reference proteome</keyword>
<dbReference type="Proteomes" id="UP000663881">
    <property type="component" value="Unassembled WGS sequence"/>
</dbReference>
<dbReference type="OrthoDB" id="10297025at2759"/>
<dbReference type="EMBL" id="CAJNON010000290">
    <property type="protein sequence ID" value="CAF1172686.1"/>
    <property type="molecule type" value="Genomic_DNA"/>
</dbReference>
<gene>
    <name evidence="5" type="ORF">BJG266_LOCUS27887</name>
    <name evidence="2" type="ORF">IZO911_LOCUS16487</name>
    <name evidence="3" type="ORF">JYZ213_LOCUS18084</name>
    <name evidence="8" type="ORF">KXQ929_LOCUS23519</name>
    <name evidence="9" type="ORF">OKA104_LOCUS30051</name>
    <name evidence="7" type="ORF">OXD698_LOCUS17111</name>
    <name evidence="6" type="ORF">QVE165_LOCUS33172</name>
    <name evidence="4" type="ORF">VCS650_LOCUS24015</name>
</gene>
<sequence>MSGHGFNNYGDPNGMRERAYDNFIHQYMPAVVDSSVGDRLDDRLGSHCHPMQGSINGDVPVVGGGHHHQQLQQHHHHHHGGS</sequence>
<dbReference type="EMBL" id="CAJOBB010001874">
    <property type="protein sequence ID" value="CAF3914057.1"/>
    <property type="molecule type" value="Genomic_DNA"/>
</dbReference>
<feature type="region of interest" description="Disordered" evidence="1">
    <location>
        <begin position="42"/>
        <end position="82"/>
    </location>
</feature>
<evidence type="ECO:0000313" key="5">
    <source>
        <dbReference type="EMBL" id="CAF1219272.1"/>
    </source>
</evidence>
<dbReference type="Proteomes" id="UP000663860">
    <property type="component" value="Unassembled WGS sequence"/>
</dbReference>
<dbReference type="EMBL" id="CAJOAY010003154">
    <property type="protein sequence ID" value="CAF4005630.1"/>
    <property type="molecule type" value="Genomic_DNA"/>
</dbReference>
<dbReference type="AlphaFoldDB" id="A0A819P1J3"/>
<dbReference type="EMBL" id="CAJOAZ010001202">
    <property type="protein sequence ID" value="CAF3780398.1"/>
    <property type="molecule type" value="Genomic_DNA"/>
</dbReference>
<feature type="compositionally biased region" description="Basic residues" evidence="1">
    <location>
        <begin position="65"/>
        <end position="82"/>
    </location>
</feature>
<evidence type="ECO:0000313" key="11">
    <source>
        <dbReference type="Proteomes" id="UP000663881"/>
    </source>
</evidence>
<evidence type="ECO:0000313" key="6">
    <source>
        <dbReference type="EMBL" id="CAF1336200.1"/>
    </source>
</evidence>
<proteinExistence type="predicted"/>
<comment type="caution">
    <text evidence="9">The sequence shown here is derived from an EMBL/GenBank/DDBJ whole genome shotgun (WGS) entry which is preliminary data.</text>
</comment>
<organism evidence="9 11">
    <name type="scientific">Adineta steineri</name>
    <dbReference type="NCBI Taxonomy" id="433720"/>
    <lineage>
        <taxon>Eukaryota</taxon>
        <taxon>Metazoa</taxon>
        <taxon>Spiralia</taxon>
        <taxon>Gnathifera</taxon>
        <taxon>Rotifera</taxon>
        <taxon>Eurotatoria</taxon>
        <taxon>Bdelloidea</taxon>
        <taxon>Adinetida</taxon>
        <taxon>Adinetidae</taxon>
        <taxon>Adineta</taxon>
    </lineage>
</organism>
<protein>
    <submittedName>
        <fullName evidence="9">Uncharacterized protein</fullName>
    </submittedName>
</protein>
<evidence type="ECO:0000313" key="2">
    <source>
        <dbReference type="EMBL" id="CAF0979396.1"/>
    </source>
</evidence>
<name>A0A819P1J3_9BILA</name>
<evidence type="ECO:0000313" key="3">
    <source>
        <dbReference type="EMBL" id="CAF1040017.1"/>
    </source>
</evidence>
<evidence type="ECO:0000313" key="10">
    <source>
        <dbReference type="Proteomes" id="UP000663832"/>
    </source>
</evidence>
<evidence type="ECO:0000256" key="1">
    <source>
        <dbReference type="SAM" id="MobiDB-lite"/>
    </source>
</evidence>
<dbReference type="EMBL" id="CAJNOG010000174">
    <property type="protein sequence ID" value="CAF1040017.1"/>
    <property type="molecule type" value="Genomic_DNA"/>
</dbReference>
<dbReference type="Proteomes" id="UP000663891">
    <property type="component" value="Unassembled WGS sequence"/>
</dbReference>
<evidence type="ECO:0000313" key="7">
    <source>
        <dbReference type="EMBL" id="CAF3780398.1"/>
    </source>
</evidence>
<dbReference type="Proteomes" id="UP000663845">
    <property type="component" value="Unassembled WGS sequence"/>
</dbReference>
<dbReference type="Proteomes" id="UP000663868">
    <property type="component" value="Unassembled WGS sequence"/>
</dbReference>
<dbReference type="Proteomes" id="UP000663844">
    <property type="component" value="Unassembled WGS sequence"/>
</dbReference>
<dbReference type="Proteomes" id="UP000663832">
    <property type="component" value="Unassembled WGS sequence"/>
</dbReference>
<dbReference type="EMBL" id="CAJNOM010000301">
    <property type="protein sequence ID" value="CAF1336200.1"/>
    <property type="molecule type" value="Genomic_DNA"/>
</dbReference>
<reference evidence="9" key="1">
    <citation type="submission" date="2021-02" db="EMBL/GenBank/DDBJ databases">
        <authorList>
            <person name="Nowell W R."/>
        </authorList>
    </citation>
    <scope>NUCLEOTIDE SEQUENCE</scope>
</reference>
<evidence type="ECO:0000313" key="8">
    <source>
        <dbReference type="EMBL" id="CAF3914057.1"/>
    </source>
</evidence>
<evidence type="ECO:0000313" key="9">
    <source>
        <dbReference type="EMBL" id="CAF4005630.1"/>
    </source>
</evidence>
<accession>A0A819P1J3</accession>
<dbReference type="EMBL" id="CAJNOI010000270">
    <property type="protein sequence ID" value="CAF1219272.1"/>
    <property type="molecule type" value="Genomic_DNA"/>
</dbReference>